<gene>
    <name evidence="2" type="ORF">GYMLUDRAFT_253498</name>
</gene>
<name>A0A0D0BK42_9AGAR</name>
<feature type="compositionally biased region" description="Low complexity" evidence="1">
    <location>
        <begin position="231"/>
        <end position="243"/>
    </location>
</feature>
<dbReference type="AlphaFoldDB" id="A0A0D0BK42"/>
<feature type="compositionally biased region" description="Polar residues" evidence="1">
    <location>
        <begin position="275"/>
        <end position="302"/>
    </location>
</feature>
<feature type="region of interest" description="Disordered" evidence="1">
    <location>
        <begin position="224"/>
        <end position="351"/>
    </location>
</feature>
<dbReference type="OrthoDB" id="2922781at2759"/>
<dbReference type="Proteomes" id="UP000053593">
    <property type="component" value="Unassembled WGS sequence"/>
</dbReference>
<accession>A0A0D0BK42</accession>
<evidence type="ECO:0000313" key="2">
    <source>
        <dbReference type="EMBL" id="KIK49859.1"/>
    </source>
</evidence>
<proteinExistence type="predicted"/>
<dbReference type="EMBL" id="KN834976">
    <property type="protein sequence ID" value="KIK49859.1"/>
    <property type="molecule type" value="Genomic_DNA"/>
</dbReference>
<sequence length="1077" mass="120731">MSVLQLHPSTAPPPPPPNPNPVSYLPGWDPSRFCTCPHTCLHDTSTVKKSVTRDIFSWPRNLGGRSNEHIRNKSFHPNCNASCPHFNQFPPVGLPKARPATLGEAIRATLHWGKCFTTQLDALTKRDLGWYRDFENQIQSPVYRALWQASAHLPSLIPSQYSNGGIGPDPDHLQFQDLPTHVSQSMRPFDVNAAMSGLPAMPGASVPGPGPVICGYNGPGAPSLPAPAPPSTSSAVAPGPSTSRSRHTTPAPPPGLAISSRHASPASIHSHHATPTRSLQPPNLASTASTRQSTPACNQPQNYVPPHGATPGPSAVTRGRSTTDSLFGRSPDELGRSSHIPAHSPSDPHASEDQLISRFSMMAVRRQGEKGLTSQWPLWPKDISKLPKSVLFLLEDSYISPHELLTLSAAEEEATTNFFWCILSVQMSYERRRLLYHKIQNTPILRRAAYVHVTEEEQFRNAKLYIWEWFSFALVLWDEGVDVEFMLTSVFYSMLESPSSASRSRHWASMTGYQFVFVAGSSDPARDLSDKQYHSLRQLSEAGIKFWPHPLSVKTTLLKSVTHTTLAPTIEKAGGFAERLFKVTPSDPHASEDQLISRFSMMAVRRQGEKGLTSQWPLWPKDISKLPKSVLFLLEDSYISPHELLTLSAAEEEATTNFFWCILSVQMSYERRRLLYHKIQNTPILRRAAYVHVTEEEQFRNAKLYIWEWFSFALVLWDEGVDVEFMLTSVFYSMLESPSSASRSRHWASMTGYQFVFVAGSSDPARDLSDKQYHSLRQLSEAGIKFWPHPLSVKTTLLKSVTHTTLAPTIEKAGGFAERLFKVTSLASGVELLQRGYVIKRDCSYESKHVFFPKNQGYLPALSEEKTNEQIQNFQNAWKMNAKGPNYTFFSLKFNPALKSLGEVRVFIAFGVVVDMIHTLPGHSVFPRPTTTKERCIGYLNDITKMPYPKVPAYLEFSQQRRQNELWHDRDGQFDLVGTQQVQDFALSVYDKLLAIEDSILRGNQYHRGVSGHKVLVRLDLGLIWDDRDPRPDKHGYKLIVNEIQPGDAGLFMCDDEARINVARGVVDGILRGSLDQ</sequence>
<dbReference type="HOGENOM" id="CLU_286678_0_0_1"/>
<feature type="region of interest" description="Disordered" evidence="1">
    <location>
        <begin position="1"/>
        <end position="22"/>
    </location>
</feature>
<keyword evidence="3" id="KW-1185">Reference proteome</keyword>
<evidence type="ECO:0000313" key="3">
    <source>
        <dbReference type="Proteomes" id="UP000053593"/>
    </source>
</evidence>
<reference evidence="2 3" key="1">
    <citation type="submission" date="2014-04" db="EMBL/GenBank/DDBJ databases">
        <title>Evolutionary Origins and Diversification of the Mycorrhizal Mutualists.</title>
        <authorList>
            <consortium name="DOE Joint Genome Institute"/>
            <consortium name="Mycorrhizal Genomics Consortium"/>
            <person name="Kohler A."/>
            <person name="Kuo A."/>
            <person name="Nagy L.G."/>
            <person name="Floudas D."/>
            <person name="Copeland A."/>
            <person name="Barry K.W."/>
            <person name="Cichocki N."/>
            <person name="Veneault-Fourrey C."/>
            <person name="LaButti K."/>
            <person name="Lindquist E.A."/>
            <person name="Lipzen A."/>
            <person name="Lundell T."/>
            <person name="Morin E."/>
            <person name="Murat C."/>
            <person name="Riley R."/>
            <person name="Ohm R."/>
            <person name="Sun H."/>
            <person name="Tunlid A."/>
            <person name="Henrissat B."/>
            <person name="Grigoriev I.V."/>
            <person name="Hibbett D.S."/>
            <person name="Martin F."/>
        </authorList>
    </citation>
    <scope>NUCLEOTIDE SEQUENCE [LARGE SCALE GENOMIC DNA]</scope>
    <source>
        <strain evidence="2 3">FD-317 M1</strain>
    </source>
</reference>
<evidence type="ECO:0000256" key="1">
    <source>
        <dbReference type="SAM" id="MobiDB-lite"/>
    </source>
</evidence>
<feature type="compositionally biased region" description="Low complexity" evidence="1">
    <location>
        <begin position="257"/>
        <end position="268"/>
    </location>
</feature>
<organism evidence="2 3">
    <name type="scientific">Collybiopsis luxurians FD-317 M1</name>
    <dbReference type="NCBI Taxonomy" id="944289"/>
    <lineage>
        <taxon>Eukaryota</taxon>
        <taxon>Fungi</taxon>
        <taxon>Dikarya</taxon>
        <taxon>Basidiomycota</taxon>
        <taxon>Agaricomycotina</taxon>
        <taxon>Agaricomycetes</taxon>
        <taxon>Agaricomycetidae</taxon>
        <taxon>Agaricales</taxon>
        <taxon>Marasmiineae</taxon>
        <taxon>Omphalotaceae</taxon>
        <taxon>Collybiopsis</taxon>
        <taxon>Collybiopsis luxurians</taxon>
    </lineage>
</organism>
<feature type="compositionally biased region" description="Pro residues" evidence="1">
    <location>
        <begin position="10"/>
        <end position="20"/>
    </location>
</feature>
<protein>
    <submittedName>
        <fullName evidence="2">Unplaced genomic scaffold GYMLUscaffold_228, whole genome shotgun sequence</fullName>
    </submittedName>
</protein>